<keyword evidence="2" id="KW-0472">Membrane</keyword>
<dbReference type="Proteomes" id="UP000450917">
    <property type="component" value="Unassembled WGS sequence"/>
</dbReference>
<evidence type="ECO:0000256" key="1">
    <source>
        <dbReference type="SAM" id="MobiDB-lite"/>
    </source>
</evidence>
<dbReference type="InterPro" id="IPR057169">
    <property type="entry name" value="DUF7847"/>
</dbReference>
<evidence type="ECO:0000256" key="2">
    <source>
        <dbReference type="SAM" id="Phobius"/>
    </source>
</evidence>
<name>A0A7X3CSP6_9BACL</name>
<accession>A0A7X3CSP6</accession>
<feature type="domain" description="DUF7847" evidence="3">
    <location>
        <begin position="90"/>
        <end position="294"/>
    </location>
</feature>
<gene>
    <name evidence="4" type="ORF">GNP93_05915</name>
</gene>
<dbReference type="Pfam" id="PF25231">
    <property type="entry name" value="DUF7847"/>
    <property type="match status" value="1"/>
</dbReference>
<evidence type="ECO:0000313" key="5">
    <source>
        <dbReference type="Proteomes" id="UP000450917"/>
    </source>
</evidence>
<protein>
    <recommendedName>
        <fullName evidence="3">DUF7847 domain-containing protein</fullName>
    </recommendedName>
</protein>
<evidence type="ECO:0000259" key="3">
    <source>
        <dbReference type="Pfam" id="PF25231"/>
    </source>
</evidence>
<dbReference type="RefSeq" id="WP_155614233.1">
    <property type="nucleotide sequence ID" value="NZ_WNZX01000003.1"/>
</dbReference>
<organism evidence="4 5">
    <name type="scientific">Paenibacillus validus</name>
    <dbReference type="NCBI Taxonomy" id="44253"/>
    <lineage>
        <taxon>Bacteria</taxon>
        <taxon>Bacillati</taxon>
        <taxon>Bacillota</taxon>
        <taxon>Bacilli</taxon>
        <taxon>Bacillales</taxon>
        <taxon>Paenibacillaceae</taxon>
        <taxon>Paenibacillus</taxon>
    </lineage>
</organism>
<dbReference type="PANTHER" id="PTHR33133:SF1">
    <property type="entry name" value="EXPRESSED PROTEIN-RELATED"/>
    <property type="match status" value="1"/>
</dbReference>
<dbReference type="EMBL" id="WNZX01000003">
    <property type="protein sequence ID" value="MUG70212.1"/>
    <property type="molecule type" value="Genomic_DNA"/>
</dbReference>
<proteinExistence type="predicted"/>
<evidence type="ECO:0000313" key="4">
    <source>
        <dbReference type="EMBL" id="MUG70212.1"/>
    </source>
</evidence>
<feature type="transmembrane region" description="Helical" evidence="2">
    <location>
        <begin position="243"/>
        <end position="268"/>
    </location>
</feature>
<feature type="transmembrane region" description="Helical" evidence="2">
    <location>
        <begin position="280"/>
        <end position="302"/>
    </location>
</feature>
<feature type="transmembrane region" description="Helical" evidence="2">
    <location>
        <begin position="141"/>
        <end position="168"/>
    </location>
</feature>
<feature type="region of interest" description="Disordered" evidence="1">
    <location>
        <begin position="322"/>
        <end position="366"/>
    </location>
</feature>
<comment type="caution">
    <text evidence="4">The sequence shown here is derived from an EMBL/GenBank/DDBJ whole genome shotgun (WGS) entry which is preliminary data.</text>
</comment>
<keyword evidence="2" id="KW-1133">Transmembrane helix</keyword>
<keyword evidence="5" id="KW-1185">Reference proteome</keyword>
<feature type="compositionally biased region" description="Basic and acidic residues" evidence="1">
    <location>
        <begin position="357"/>
        <end position="366"/>
    </location>
</feature>
<feature type="transmembrane region" description="Helical" evidence="2">
    <location>
        <begin position="81"/>
        <end position="100"/>
    </location>
</feature>
<feature type="transmembrane region" description="Helical" evidence="2">
    <location>
        <begin position="26"/>
        <end position="48"/>
    </location>
</feature>
<dbReference type="AlphaFoldDB" id="A0A7X3CSP6"/>
<feature type="transmembrane region" description="Helical" evidence="2">
    <location>
        <begin position="188"/>
        <end position="214"/>
    </location>
</feature>
<dbReference type="PANTHER" id="PTHR33133">
    <property type="entry name" value="OS08G0107100 PROTEIN-RELATED"/>
    <property type="match status" value="1"/>
</dbReference>
<reference evidence="4 5" key="1">
    <citation type="submission" date="2019-11" db="EMBL/GenBank/DDBJ databases">
        <title>Draft genome sequences of five Paenibacillus species of dairy origin.</title>
        <authorList>
            <person name="Olajide A.M."/>
            <person name="Chen S."/>
            <person name="Lapointe G."/>
        </authorList>
    </citation>
    <scope>NUCLEOTIDE SEQUENCE [LARGE SCALE GENOMIC DNA]</scope>
    <source>
        <strain evidence="4 5">2CS3</strain>
    </source>
</reference>
<sequence>MELFNKPMGVGTILDRSFQLYRKHFTMTYLLALLFFGPFYFVQNVLLYDMSGVSFLPQSEHSISGSFDLFLNGNRSGQAEMSGGLAGLALLMPLYILAFFPSSVAAQLHLVNAAGKGESIRFGDLLRQSFTPYWRMVGNTFLFGLIVTGIYIGLIIVFVAVFGVLAIVGTGFGAAFTRMGADPLGGGIAFVALIVILYLLALFAVLAVVSYFVVRFGFYLPVVAVEKERQALRRSWRLTRGSFWRIFAIYLVLTVIYTVFLLGIYALLVAVFKMSLLGQLIYVLLSLLITPFYMIPYAVIYFDLRLRSEGTDLEQMLARSLPNVNGHKDPDAAMPGNAGDDRPEDEGPTDWSAVETKMTETKKTDE</sequence>
<keyword evidence="2" id="KW-0812">Transmembrane</keyword>